<organism evidence="3 4">
    <name type="scientific">Rhizoctonia solani</name>
    <dbReference type="NCBI Taxonomy" id="456999"/>
    <lineage>
        <taxon>Eukaryota</taxon>
        <taxon>Fungi</taxon>
        <taxon>Dikarya</taxon>
        <taxon>Basidiomycota</taxon>
        <taxon>Agaricomycotina</taxon>
        <taxon>Agaricomycetes</taxon>
        <taxon>Cantharellales</taxon>
        <taxon>Ceratobasidiaceae</taxon>
        <taxon>Rhizoctonia</taxon>
    </lineage>
</organism>
<dbReference type="EMBL" id="CYGV01001112">
    <property type="protein sequence ID" value="CUA70075.1"/>
    <property type="molecule type" value="Genomic_DNA"/>
</dbReference>
<name>A0A0K6FUW3_9AGAM</name>
<keyword evidence="2" id="KW-0472">Membrane</keyword>
<protein>
    <recommendedName>
        <fullName evidence="5">Mid2 domain-containing protein</fullName>
    </recommendedName>
</protein>
<feature type="compositionally biased region" description="Basic residues" evidence="1">
    <location>
        <begin position="21"/>
        <end position="31"/>
    </location>
</feature>
<proteinExistence type="predicted"/>
<evidence type="ECO:0000313" key="3">
    <source>
        <dbReference type="EMBL" id="CUA70075.1"/>
    </source>
</evidence>
<feature type="compositionally biased region" description="Polar residues" evidence="1">
    <location>
        <begin position="1"/>
        <end position="12"/>
    </location>
</feature>
<dbReference type="Proteomes" id="UP000044841">
    <property type="component" value="Unassembled WGS sequence"/>
</dbReference>
<feature type="region of interest" description="Disordered" evidence="1">
    <location>
        <begin position="194"/>
        <end position="227"/>
    </location>
</feature>
<evidence type="ECO:0000256" key="1">
    <source>
        <dbReference type="SAM" id="MobiDB-lite"/>
    </source>
</evidence>
<feature type="compositionally biased region" description="Basic and acidic residues" evidence="1">
    <location>
        <begin position="194"/>
        <end position="209"/>
    </location>
</feature>
<dbReference type="AlphaFoldDB" id="A0A0K6FUW3"/>
<keyword evidence="4" id="KW-1185">Reference proteome</keyword>
<feature type="compositionally biased region" description="Low complexity" evidence="1">
    <location>
        <begin position="32"/>
        <end position="43"/>
    </location>
</feature>
<feature type="region of interest" description="Disordered" evidence="1">
    <location>
        <begin position="1"/>
        <end position="79"/>
    </location>
</feature>
<feature type="compositionally biased region" description="Polar residues" evidence="1">
    <location>
        <begin position="44"/>
        <end position="54"/>
    </location>
</feature>
<evidence type="ECO:0000256" key="2">
    <source>
        <dbReference type="SAM" id="Phobius"/>
    </source>
</evidence>
<evidence type="ECO:0008006" key="5">
    <source>
        <dbReference type="Google" id="ProtNLM"/>
    </source>
</evidence>
<gene>
    <name evidence="3" type="ORF">RSOLAG22IIIB_00421</name>
</gene>
<feature type="transmembrane region" description="Helical" evidence="2">
    <location>
        <begin position="83"/>
        <end position="107"/>
    </location>
</feature>
<keyword evidence="2" id="KW-1133">Transmembrane helix</keyword>
<keyword evidence="2" id="KW-0812">Transmembrane</keyword>
<feature type="region of interest" description="Disordered" evidence="1">
    <location>
        <begin position="115"/>
        <end position="139"/>
    </location>
</feature>
<accession>A0A0K6FUW3</accession>
<reference evidence="3 4" key="1">
    <citation type="submission" date="2015-07" db="EMBL/GenBank/DDBJ databases">
        <authorList>
            <person name="Noorani M."/>
        </authorList>
    </citation>
    <scope>NUCLEOTIDE SEQUENCE [LARGE SCALE GENOMIC DNA]</scope>
    <source>
        <strain evidence="3">BBA 69670</strain>
    </source>
</reference>
<evidence type="ECO:0000313" key="4">
    <source>
        <dbReference type="Proteomes" id="UP000044841"/>
    </source>
</evidence>
<sequence>MSTSHGSLSTPNSTTESAVRSRTRTRTRTSTRTRTAAPTSTKTVSRTLSASISESVGVAPISSQPAPASTGDPKPTRDSAAQLSAGLAVGIGFLVLAILSILFLFYLRRRRIGQRQPPPSGHTRFHSLQEPSPNEKRLSTNIRYSGYSTVSKPLSTVDEEREDELSVSQSQAKREWSRTIQSMVGRFVWYSRASDGRTGVRDERSERQARPRPPPVSRVRLGRVPRR</sequence>